<dbReference type="HOGENOM" id="CLU_2726529_0_0_1"/>
<keyword evidence="3" id="KW-1185">Reference proteome</keyword>
<accession>A0A0E0GMU1</accession>
<reference evidence="2" key="1">
    <citation type="submission" date="2015-04" db="UniProtKB">
        <authorList>
            <consortium name="EnsemblPlants"/>
        </authorList>
    </citation>
    <scope>IDENTIFICATION</scope>
    <source>
        <strain evidence="2">SL10</strain>
    </source>
</reference>
<dbReference type="AlphaFoldDB" id="A0A0E0GMU1"/>
<feature type="compositionally biased region" description="Low complexity" evidence="1">
    <location>
        <begin position="23"/>
        <end position="42"/>
    </location>
</feature>
<dbReference type="EnsemblPlants" id="ONIVA03G19620.1">
    <property type="protein sequence ID" value="ONIVA03G19620.1"/>
    <property type="gene ID" value="ONIVA03G19620"/>
</dbReference>
<sequence>MEKKIDVIAMELQGLEQEAAVQPPASAAFPSSAEEAAAAASPTSGGKRIVLRIRLPPAWTPEEDANGAVSGD</sequence>
<evidence type="ECO:0000313" key="2">
    <source>
        <dbReference type="EnsemblPlants" id="ONIVA03G19620.1"/>
    </source>
</evidence>
<dbReference type="STRING" id="4536.A0A0E0GMU1"/>
<dbReference type="Proteomes" id="UP000006591">
    <property type="component" value="Chromosome 3"/>
</dbReference>
<dbReference type="Gramene" id="ONIVA03G19620.1">
    <property type="protein sequence ID" value="ONIVA03G19620.1"/>
    <property type="gene ID" value="ONIVA03G19620"/>
</dbReference>
<protein>
    <submittedName>
        <fullName evidence="2">Uncharacterized protein</fullName>
    </submittedName>
</protein>
<name>A0A0E0GMU1_ORYNI</name>
<evidence type="ECO:0000313" key="3">
    <source>
        <dbReference type="Proteomes" id="UP000006591"/>
    </source>
</evidence>
<reference evidence="2" key="2">
    <citation type="submission" date="2018-04" db="EMBL/GenBank/DDBJ databases">
        <title>OnivRS2 (Oryza nivara Reference Sequence Version 2).</title>
        <authorList>
            <person name="Zhang J."/>
            <person name="Kudrna D."/>
            <person name="Lee S."/>
            <person name="Talag J."/>
            <person name="Rajasekar S."/>
            <person name="Welchert J."/>
            <person name="Hsing Y.-I."/>
            <person name="Wing R.A."/>
        </authorList>
    </citation>
    <scope>NUCLEOTIDE SEQUENCE [LARGE SCALE GENOMIC DNA]</scope>
    <source>
        <strain evidence="2">SL10</strain>
    </source>
</reference>
<feature type="region of interest" description="Disordered" evidence="1">
    <location>
        <begin position="23"/>
        <end position="45"/>
    </location>
</feature>
<evidence type="ECO:0000256" key="1">
    <source>
        <dbReference type="SAM" id="MobiDB-lite"/>
    </source>
</evidence>
<proteinExistence type="predicted"/>
<organism evidence="2">
    <name type="scientific">Oryza nivara</name>
    <name type="common">Indian wild rice</name>
    <name type="synonym">Oryza sativa f. spontanea</name>
    <dbReference type="NCBI Taxonomy" id="4536"/>
    <lineage>
        <taxon>Eukaryota</taxon>
        <taxon>Viridiplantae</taxon>
        <taxon>Streptophyta</taxon>
        <taxon>Embryophyta</taxon>
        <taxon>Tracheophyta</taxon>
        <taxon>Spermatophyta</taxon>
        <taxon>Magnoliopsida</taxon>
        <taxon>Liliopsida</taxon>
        <taxon>Poales</taxon>
        <taxon>Poaceae</taxon>
        <taxon>BOP clade</taxon>
        <taxon>Oryzoideae</taxon>
        <taxon>Oryzeae</taxon>
        <taxon>Oryzinae</taxon>
        <taxon>Oryza</taxon>
    </lineage>
</organism>